<evidence type="ECO:0000256" key="9">
    <source>
        <dbReference type="PROSITE-ProRule" id="PRU00168"/>
    </source>
</evidence>
<protein>
    <submittedName>
        <fullName evidence="15">Rap guanine nucleotide exchange factor 2 isoform X3</fullName>
    </submittedName>
</protein>
<keyword evidence="5" id="KW-0597">Phosphoprotein</keyword>
<dbReference type="InterPro" id="IPR029071">
    <property type="entry name" value="Ubiquitin-like_domsf"/>
</dbReference>
<evidence type="ECO:0000256" key="7">
    <source>
        <dbReference type="ARBA" id="ARBA00022902"/>
    </source>
</evidence>
<feature type="region of interest" description="Disordered" evidence="10">
    <location>
        <begin position="801"/>
        <end position="848"/>
    </location>
</feature>
<keyword evidence="16" id="KW-1185">Reference proteome</keyword>
<dbReference type="GO" id="GO:0005737">
    <property type="term" value="C:cytoplasm"/>
    <property type="evidence" value="ECO:0007669"/>
    <property type="project" value="UniProtKB-SubCell"/>
</dbReference>
<keyword evidence="4" id="KW-0963">Cytoplasm</keyword>
<dbReference type="CDD" id="cd01785">
    <property type="entry name" value="RA_PDZ-GEF1"/>
    <property type="match status" value="1"/>
</dbReference>
<dbReference type="Gene3D" id="1.20.870.10">
    <property type="entry name" value="Son of sevenless (SoS) protein Chain: S domain 1"/>
    <property type="match status" value="1"/>
</dbReference>
<dbReference type="AlphaFoldDB" id="A0AA35PGU2"/>
<evidence type="ECO:0000256" key="2">
    <source>
        <dbReference type="ARBA" id="ARBA00004496"/>
    </source>
</evidence>
<evidence type="ECO:0000313" key="16">
    <source>
        <dbReference type="Proteomes" id="UP001178461"/>
    </source>
</evidence>
<feature type="domain" description="Ras-GEF" evidence="11">
    <location>
        <begin position="523"/>
        <end position="750"/>
    </location>
</feature>
<dbReference type="PROSITE" id="PS50009">
    <property type="entry name" value="RASGEF_CAT"/>
    <property type="match status" value="1"/>
</dbReference>
<dbReference type="FunFam" id="1.20.870.10:FF:000001">
    <property type="entry name" value="rap guanine nucleotide exchange factor 2 isoform X2"/>
    <property type="match status" value="1"/>
</dbReference>
<dbReference type="InterPro" id="IPR014710">
    <property type="entry name" value="RmlC-like_jellyroll"/>
</dbReference>
<keyword evidence="7" id="KW-0524">Neurogenesis</keyword>
<dbReference type="SUPFAM" id="SSF48366">
    <property type="entry name" value="Ras GEF"/>
    <property type="match status" value="1"/>
</dbReference>
<dbReference type="InterPro" id="IPR036034">
    <property type="entry name" value="PDZ_sf"/>
</dbReference>
<dbReference type="PANTHER" id="PTHR45161:SF2">
    <property type="entry name" value="RAP GUANINE NUCLEOTIDE EXCHANGE FACTOR 2"/>
    <property type="match status" value="1"/>
</dbReference>
<organism evidence="15 16">
    <name type="scientific">Podarcis lilfordi</name>
    <name type="common">Lilford's wall lizard</name>
    <dbReference type="NCBI Taxonomy" id="74358"/>
    <lineage>
        <taxon>Eukaryota</taxon>
        <taxon>Metazoa</taxon>
        <taxon>Chordata</taxon>
        <taxon>Craniata</taxon>
        <taxon>Vertebrata</taxon>
        <taxon>Euteleostomi</taxon>
        <taxon>Lepidosauria</taxon>
        <taxon>Squamata</taxon>
        <taxon>Bifurcata</taxon>
        <taxon>Unidentata</taxon>
        <taxon>Episquamata</taxon>
        <taxon>Laterata</taxon>
        <taxon>Lacertibaenia</taxon>
        <taxon>Lacertidae</taxon>
        <taxon>Podarcis</taxon>
    </lineage>
</organism>
<dbReference type="InterPro" id="IPR036964">
    <property type="entry name" value="RASGEF_cat_dom_sf"/>
</dbReference>
<dbReference type="PANTHER" id="PTHR45161">
    <property type="entry name" value="CYTOSKELETON-ASSOCIATED PROTEIN 4"/>
    <property type="match status" value="1"/>
</dbReference>
<gene>
    <name evidence="15" type="ORF">PODLI_1B000289</name>
</gene>
<feature type="domain" description="PDZ" evidence="12">
    <location>
        <begin position="191"/>
        <end position="261"/>
    </location>
</feature>
<evidence type="ECO:0000259" key="13">
    <source>
        <dbReference type="PROSITE" id="PS50200"/>
    </source>
</evidence>
<feature type="compositionally biased region" description="Acidic residues" evidence="10">
    <location>
        <begin position="1201"/>
        <end position="1212"/>
    </location>
</feature>
<evidence type="ECO:0000259" key="12">
    <source>
        <dbReference type="PROSITE" id="PS50106"/>
    </source>
</evidence>
<feature type="compositionally biased region" description="Polar residues" evidence="10">
    <location>
        <begin position="1037"/>
        <end position="1048"/>
    </location>
</feature>
<evidence type="ECO:0000256" key="4">
    <source>
        <dbReference type="ARBA" id="ARBA00022490"/>
    </source>
</evidence>
<evidence type="ECO:0000259" key="14">
    <source>
        <dbReference type="PROSITE" id="PS50212"/>
    </source>
</evidence>
<feature type="region of interest" description="Disordered" evidence="10">
    <location>
        <begin position="1092"/>
        <end position="1123"/>
    </location>
</feature>
<keyword evidence="3" id="KW-1003">Cell membrane</keyword>
<evidence type="ECO:0000256" key="3">
    <source>
        <dbReference type="ARBA" id="ARBA00022475"/>
    </source>
</evidence>
<feature type="compositionally biased region" description="Low complexity" evidence="10">
    <location>
        <begin position="1157"/>
        <end position="1167"/>
    </location>
</feature>
<evidence type="ECO:0000256" key="1">
    <source>
        <dbReference type="ARBA" id="ARBA00004236"/>
    </source>
</evidence>
<accession>A0AA35PGU2</accession>
<feature type="compositionally biased region" description="Low complexity" evidence="10">
    <location>
        <begin position="898"/>
        <end position="918"/>
    </location>
</feature>
<dbReference type="SUPFAM" id="SSF54236">
    <property type="entry name" value="Ubiquitin-like"/>
    <property type="match status" value="1"/>
</dbReference>
<dbReference type="SMART" id="SM00229">
    <property type="entry name" value="RasGEFN"/>
    <property type="match status" value="1"/>
</dbReference>
<feature type="region of interest" description="Disordered" evidence="10">
    <location>
        <begin position="1149"/>
        <end position="1212"/>
    </location>
</feature>
<feature type="domain" description="Ras-associating" evidence="13">
    <location>
        <begin position="412"/>
        <end position="498"/>
    </location>
</feature>
<dbReference type="Gene3D" id="2.30.42.10">
    <property type="match status" value="1"/>
</dbReference>
<dbReference type="PROSITE" id="PS50212">
    <property type="entry name" value="RASGEF_NTER"/>
    <property type="match status" value="1"/>
</dbReference>
<dbReference type="Gene3D" id="2.60.120.10">
    <property type="entry name" value="Jelly Rolls"/>
    <property type="match status" value="1"/>
</dbReference>
<dbReference type="Pfam" id="PF00617">
    <property type="entry name" value="RasGEF"/>
    <property type="match status" value="1"/>
</dbReference>
<reference evidence="15" key="1">
    <citation type="submission" date="2022-12" db="EMBL/GenBank/DDBJ databases">
        <authorList>
            <person name="Alioto T."/>
            <person name="Alioto T."/>
            <person name="Gomez Garrido J."/>
        </authorList>
    </citation>
    <scope>NUCLEOTIDE SEQUENCE</scope>
</reference>
<feature type="domain" description="N-terminal Ras-GEF" evidence="14">
    <location>
        <begin position="73"/>
        <end position="186"/>
    </location>
</feature>
<feature type="compositionally biased region" description="Polar residues" evidence="10">
    <location>
        <begin position="921"/>
        <end position="930"/>
    </location>
</feature>
<proteinExistence type="predicted"/>
<dbReference type="CDD" id="cd06224">
    <property type="entry name" value="REM"/>
    <property type="match status" value="1"/>
</dbReference>
<dbReference type="InterPro" id="IPR000159">
    <property type="entry name" value="RA_dom"/>
</dbReference>
<feature type="region of interest" description="Disordered" evidence="10">
    <location>
        <begin position="1015"/>
        <end position="1048"/>
    </location>
</feature>
<dbReference type="GO" id="GO:0005085">
    <property type="term" value="F:guanyl-nucleotide exchange factor activity"/>
    <property type="evidence" value="ECO:0007669"/>
    <property type="project" value="UniProtKB-KW"/>
</dbReference>
<name>A0AA35PGU2_9SAUR</name>
<dbReference type="InterPro" id="IPR001895">
    <property type="entry name" value="RASGEF_cat_dom"/>
</dbReference>
<keyword evidence="8" id="KW-0472">Membrane</keyword>
<dbReference type="Gene3D" id="1.10.840.10">
    <property type="entry name" value="Ras guanine-nucleotide exchange factors catalytic domain"/>
    <property type="match status" value="1"/>
</dbReference>
<dbReference type="CDD" id="cd06755">
    <property type="entry name" value="PDZ_RapGEF2_RapGEF6-like"/>
    <property type="match status" value="1"/>
</dbReference>
<dbReference type="GO" id="GO:0005886">
    <property type="term" value="C:plasma membrane"/>
    <property type="evidence" value="ECO:0007669"/>
    <property type="project" value="UniProtKB-SubCell"/>
</dbReference>
<dbReference type="PROSITE" id="PS50106">
    <property type="entry name" value="PDZ"/>
    <property type="match status" value="1"/>
</dbReference>
<dbReference type="Pfam" id="PF00595">
    <property type="entry name" value="PDZ"/>
    <property type="match status" value="1"/>
</dbReference>
<dbReference type="FunFam" id="2.30.42.10:FF:000024">
    <property type="entry name" value="rap guanine nucleotide exchange factor 2 isoform X1"/>
    <property type="match status" value="1"/>
</dbReference>
<dbReference type="FunFam" id="1.10.840.10:FF:000001">
    <property type="entry name" value="Rap guanine nucleotide exchange factor (GEF) 6"/>
    <property type="match status" value="1"/>
</dbReference>
<dbReference type="InterPro" id="IPR000651">
    <property type="entry name" value="Ras-like_Gua-exchang_fac_N"/>
</dbReference>
<keyword evidence="6 9" id="KW-0344">Guanine-nucleotide releasing factor</keyword>
<evidence type="ECO:0000256" key="10">
    <source>
        <dbReference type="SAM" id="MobiDB-lite"/>
    </source>
</evidence>
<evidence type="ECO:0000256" key="5">
    <source>
        <dbReference type="ARBA" id="ARBA00022553"/>
    </source>
</evidence>
<dbReference type="Proteomes" id="UP001178461">
    <property type="component" value="Chromosome 9"/>
</dbReference>
<dbReference type="SMART" id="SM00314">
    <property type="entry name" value="RA"/>
    <property type="match status" value="1"/>
</dbReference>
<evidence type="ECO:0000259" key="11">
    <source>
        <dbReference type="PROSITE" id="PS50009"/>
    </source>
</evidence>
<dbReference type="InterPro" id="IPR001478">
    <property type="entry name" value="PDZ"/>
</dbReference>
<feature type="compositionally biased region" description="Low complexity" evidence="10">
    <location>
        <begin position="829"/>
        <end position="846"/>
    </location>
</feature>
<dbReference type="CDD" id="cd00155">
    <property type="entry name" value="RasGEF"/>
    <property type="match status" value="1"/>
</dbReference>
<dbReference type="GO" id="GO:0007264">
    <property type="term" value="P:small GTPase-mediated signal transduction"/>
    <property type="evidence" value="ECO:0007669"/>
    <property type="project" value="InterPro"/>
</dbReference>
<dbReference type="PROSITE" id="PS50200">
    <property type="entry name" value="RA"/>
    <property type="match status" value="1"/>
</dbReference>
<evidence type="ECO:0000256" key="8">
    <source>
        <dbReference type="ARBA" id="ARBA00023136"/>
    </source>
</evidence>
<dbReference type="SUPFAM" id="SSF50156">
    <property type="entry name" value="PDZ domain-like"/>
    <property type="match status" value="1"/>
</dbReference>
<dbReference type="SMART" id="SM00147">
    <property type="entry name" value="RasGEF"/>
    <property type="match status" value="1"/>
</dbReference>
<comment type="subcellular location">
    <subcellularLocation>
        <location evidence="1">Cell membrane</location>
    </subcellularLocation>
    <subcellularLocation>
        <location evidence="2">Cytoplasm</location>
    </subcellularLocation>
</comment>
<dbReference type="EMBL" id="OX395134">
    <property type="protein sequence ID" value="CAI5784162.1"/>
    <property type="molecule type" value="Genomic_DNA"/>
</dbReference>
<feature type="region of interest" description="Disordered" evidence="10">
    <location>
        <begin position="884"/>
        <end position="961"/>
    </location>
</feature>
<evidence type="ECO:0000256" key="6">
    <source>
        <dbReference type="ARBA" id="ARBA00022658"/>
    </source>
</evidence>
<dbReference type="Pfam" id="PF00618">
    <property type="entry name" value="RasGEF_N"/>
    <property type="match status" value="1"/>
</dbReference>
<evidence type="ECO:0000313" key="15">
    <source>
        <dbReference type="EMBL" id="CAI5784162.1"/>
    </source>
</evidence>
<feature type="compositionally biased region" description="Low complexity" evidence="10">
    <location>
        <begin position="931"/>
        <end position="952"/>
    </location>
</feature>
<sequence>MGNSFGVSPTMDKEYMKGVMRTKVDDCQFVCIAQQDYCRILNQVEKNMQKVEEEGEIVMVKEHRELDRTGTRKGHIVIKGTPERLTMHLVEEHSVVDPTFIEDFLLTYRTFLSSPMEVGKKLLEWFNDPSLRDKVTRVVLLWVNNHFNDFEGDSAMTRFLEEFENNLEREKMGGHLRLLNIACAAKAKRRMITLTKPSREAPLPFLLLGGSEKGFGIFVDSVDSGSKATEAGLKRGDQILEVNGQNFENIQLSKAMEILRNNTHLSITVKTNLFVFKELLTRLSEEKRNGAPHLPKIGDIKKASRYSIPDLGVDVEQVIGLEKVTKKSKANTVGGRNKLKKILDKTRISILPQKPYNDIGIGQSQDDSIVGLRQTKHIPPALPVSGTLSSSNPDLMQSHHRILDFNTTPDLPDQVLRVFKADQQSRYIMISKDTTAKEVVIQAIREFALTTTPDAYSLCEVSVTPEGVIKQRRLPDQLSKLADRIQLSGRYYLKNNMETETLCSDEDAQELLRESQISLLQLSTVEVATQLSMRNFELFRNIEPTEYIDDLFKLKSKSSCTNLKKFEEVINQETFWVASEILRETNQLKRMKIIKHFIKIALHCRECKNFNSMFAIISGLNLAPVARLRTTWEKLPSKYEKLFQDLQDLFDPSRNMAKYRNVLNSQNLQPPIIPLFPVIKKDLTFLHEGNDSKVEGLVNFEKLRMIAKEIRHVGRMASVNMDPALMFRTRSLSQGSTNAAVLDVAQTGGHKKRVRRSSFLNAKKLYEDAQMARKVKQYLSNLDLEMDEESLQALSLQCEPASNTLPKTPGEKRSGKPETSPVAHRSGIQQKVQQQQQHKANQALQVPAVSLYPSRKKVPVKDLPPFGINSPQALKKILSLSEEGSLDRHKKQAEDTISNASSQLSSPPTSPQSSPRKSYTLAPSGTVDNFSDSGHSEISSRSSIVSNSSFDSMPVSLHDDRRQRHSVSIVETNLGVGRIDRRAIIEPDQYSIGYYPPLSENRGLYAGATMLASPSTEELSQDQGDRASLDAADSGRGSWTSCSSGSHDNIQTIQHQRSWEILPFGHAHFDSSGDGAGLWASGSHMDPMMFSDHGTKYGRQSQARKEGRYREPPPTPPGYVGIPIADFAEGVSHPARKPPDYNVALQRSRMVARSSEAPGTSASQQQPQGPPSSRPVGKPQWHKPNESDPHLVHYQSQGFSTEEDEDEQVSAV</sequence>
<dbReference type="SMART" id="SM00228">
    <property type="entry name" value="PDZ"/>
    <property type="match status" value="1"/>
</dbReference>
<dbReference type="Pfam" id="PF00788">
    <property type="entry name" value="RA"/>
    <property type="match status" value="1"/>
</dbReference>
<dbReference type="InterPro" id="IPR023578">
    <property type="entry name" value="Ras_GEF_dom_sf"/>
</dbReference>
<dbReference type="GO" id="GO:0007399">
    <property type="term" value="P:nervous system development"/>
    <property type="evidence" value="ECO:0007669"/>
    <property type="project" value="UniProtKB-KW"/>
</dbReference>